<name>A0A927LC89_9ACTN</name>
<evidence type="ECO:0000313" key="1">
    <source>
        <dbReference type="EMBL" id="MBD9728064.1"/>
    </source>
</evidence>
<organism evidence="1 2">
    <name type="scientific">Streptomyces caniscabiei</name>
    <dbReference type="NCBI Taxonomy" id="2746961"/>
    <lineage>
        <taxon>Bacteria</taxon>
        <taxon>Bacillati</taxon>
        <taxon>Actinomycetota</taxon>
        <taxon>Actinomycetes</taxon>
        <taxon>Kitasatosporales</taxon>
        <taxon>Streptomycetaceae</taxon>
        <taxon>Streptomyces</taxon>
    </lineage>
</organism>
<dbReference type="SUPFAM" id="SSF47413">
    <property type="entry name" value="lambda repressor-like DNA-binding domains"/>
    <property type="match status" value="1"/>
</dbReference>
<dbReference type="RefSeq" id="WP_192364452.1">
    <property type="nucleotide sequence ID" value="NZ_CP119182.1"/>
</dbReference>
<proteinExistence type="predicted"/>
<dbReference type="Proteomes" id="UP000661025">
    <property type="component" value="Unassembled WGS sequence"/>
</dbReference>
<dbReference type="AlphaFoldDB" id="A0A927LC89"/>
<dbReference type="EMBL" id="JACYXT010000018">
    <property type="protein sequence ID" value="MBD9728064.1"/>
    <property type="molecule type" value="Genomic_DNA"/>
</dbReference>
<dbReference type="GO" id="GO:0003677">
    <property type="term" value="F:DNA binding"/>
    <property type="evidence" value="ECO:0007669"/>
    <property type="project" value="InterPro"/>
</dbReference>
<gene>
    <name evidence="1" type="ORF">IHE70_33795</name>
</gene>
<evidence type="ECO:0000313" key="2">
    <source>
        <dbReference type="Proteomes" id="UP000661025"/>
    </source>
</evidence>
<sequence length="260" mass="28247">MVGDIVGETVGEHDFGARLRRLLAHRRLRPTALARHVDVPERELTVVLHGTEAPAPPLLRRLAPALGLHTADVFAIAGTDTPDDLTPVDATAGRAIPRVLQDAAALPPQQYDTLRRYVASLPQAERTRPVPETPPGRRYPPGPGALLMSMLHNRNLNWPAIARTFGTVTYRYWAASTFGQVGHGRKPLTPDLLADYAVLLDVPADDLSALTGIPLPTPGTPKPDTPAVAVLIWELRRLTVSQLHQVTDTAKALRTHPPDD</sequence>
<comment type="caution">
    <text evidence="1">The sequence shown here is derived from an EMBL/GenBank/DDBJ whole genome shotgun (WGS) entry which is preliminary data.</text>
</comment>
<dbReference type="GeneID" id="79929866"/>
<protein>
    <submittedName>
        <fullName evidence="1">Helix-turn-helix domain-containing protein</fullName>
    </submittedName>
</protein>
<reference evidence="1" key="1">
    <citation type="submission" date="2020-09" db="EMBL/GenBank/DDBJ databases">
        <title>Streptomyces canutascabiei sp. nov., which causes potato common scab and is distributed across the world.</title>
        <authorList>
            <person name="Nguyen H.P."/>
            <person name="Weisberg A.J."/>
            <person name="Chang J.H."/>
            <person name="Clarke C.R."/>
        </authorList>
    </citation>
    <scope>NUCLEOTIDE SEQUENCE</scope>
    <source>
        <strain evidence="1">ID-01-6.2a</strain>
    </source>
</reference>
<accession>A0A927LC89</accession>
<dbReference type="InterPro" id="IPR010982">
    <property type="entry name" value="Lambda_DNA-bd_dom_sf"/>
</dbReference>